<evidence type="ECO:0000313" key="1">
    <source>
        <dbReference type="EMBL" id="KAI8654625.1"/>
    </source>
</evidence>
<evidence type="ECO:0000313" key="2">
    <source>
        <dbReference type="Proteomes" id="UP001065298"/>
    </source>
</evidence>
<accession>A0ACC0QGW8</accession>
<dbReference type="EMBL" id="CM046512">
    <property type="protein sequence ID" value="KAI8654625.1"/>
    <property type="molecule type" value="Genomic_DNA"/>
</dbReference>
<sequence>MLLPHKQQSLALTDTVISTTLHLLPTISTHTKMHKTERDAIIEHAAQIKHLVHDPNSFLTELVVQQQQYHCIGWLCHFDVLSHIPLPPASLSYADVSAKAGVPISTLRSVARMAMTAGLLCEDRDGRLSHNVLSASFVENPHMRVQLLHMFNQTVPIMEKLAQATEKWGSTTAKNETAYNLVHETDLTFFEHLKSRPDLNEGFDAFMKSRAVSHTGSNVEHLLEAFDWKSLGEAKVVDVGGSSGSTATMLATTYPELKLVVEDLPGPVKNARARIPELPEDVRSRIEILDYDFFTPQPVKGADVYLLRTIIHDWPDADAVKILRGIVEAMGPSSRLLIMDMVLPKPGSGSRTFEAALRQKDLTMIQAFNAKERETEEWTALLAKAGLTIRVIERPAGSELSVIEATLSSVNGEVANGVNGHA</sequence>
<dbReference type="Proteomes" id="UP001065298">
    <property type="component" value="Chromosome 10"/>
</dbReference>
<keyword evidence="2" id="KW-1185">Reference proteome</keyword>
<reference evidence="1" key="1">
    <citation type="submission" date="2022-06" db="EMBL/GenBank/DDBJ databases">
        <title>Fusarium solani species complex genomes reveal bases of compartmentalisation and animal pathogenesis.</title>
        <authorList>
            <person name="Tsai I.J."/>
        </authorList>
    </citation>
    <scope>NUCLEOTIDE SEQUENCE</scope>
    <source>
        <strain evidence="1">Fu6.1</strain>
    </source>
</reference>
<gene>
    <name evidence="1" type="ORF">NCS57_01209100</name>
</gene>
<organism evidence="1 2">
    <name type="scientific">Fusarium keratoplasticum</name>
    <dbReference type="NCBI Taxonomy" id="1328300"/>
    <lineage>
        <taxon>Eukaryota</taxon>
        <taxon>Fungi</taxon>
        <taxon>Dikarya</taxon>
        <taxon>Ascomycota</taxon>
        <taxon>Pezizomycotina</taxon>
        <taxon>Sordariomycetes</taxon>
        <taxon>Hypocreomycetidae</taxon>
        <taxon>Hypocreales</taxon>
        <taxon>Nectriaceae</taxon>
        <taxon>Fusarium</taxon>
        <taxon>Fusarium solani species complex</taxon>
    </lineage>
</organism>
<proteinExistence type="predicted"/>
<protein>
    <submittedName>
        <fullName evidence="1">Methyltransf-2 domain-containing protein</fullName>
    </submittedName>
</protein>
<name>A0ACC0QGW8_9HYPO</name>
<comment type="caution">
    <text evidence="1">The sequence shown here is derived from an EMBL/GenBank/DDBJ whole genome shotgun (WGS) entry which is preliminary data.</text>
</comment>